<dbReference type="SFLD" id="SFLDS00001">
    <property type="entry name" value="Enolase"/>
    <property type="match status" value="1"/>
</dbReference>
<dbReference type="SUPFAM" id="SSF54826">
    <property type="entry name" value="Enolase N-terminal domain-like"/>
    <property type="match status" value="1"/>
</dbReference>
<organism evidence="5 6">
    <name type="scientific">Capillimicrobium parvum</name>
    <dbReference type="NCBI Taxonomy" id="2884022"/>
    <lineage>
        <taxon>Bacteria</taxon>
        <taxon>Bacillati</taxon>
        <taxon>Actinomycetota</taxon>
        <taxon>Thermoleophilia</taxon>
        <taxon>Solirubrobacterales</taxon>
        <taxon>Capillimicrobiaceae</taxon>
        <taxon>Capillimicrobium</taxon>
    </lineage>
</organism>
<dbReference type="InterPro" id="IPR029017">
    <property type="entry name" value="Enolase-like_N"/>
</dbReference>
<dbReference type="EC" id="5.1.1.-" evidence="5"/>
<evidence type="ECO:0000256" key="1">
    <source>
        <dbReference type="ARBA" id="ARBA00008031"/>
    </source>
</evidence>
<keyword evidence="3 5" id="KW-0413">Isomerase</keyword>
<dbReference type="InterPro" id="IPR036849">
    <property type="entry name" value="Enolase-like_C_sf"/>
</dbReference>
<gene>
    <name evidence="5" type="ORF">DSM104329_02656</name>
</gene>
<reference evidence="5" key="1">
    <citation type="journal article" date="2022" name="Int. J. Syst. Evol. Microbiol.">
        <title>Pseudomonas aegrilactucae sp. nov. and Pseudomonas morbosilactucae sp. nov., pathogens causing bacterial rot of lettuce in Japan.</title>
        <authorList>
            <person name="Sawada H."/>
            <person name="Fujikawa T."/>
            <person name="Satou M."/>
        </authorList>
    </citation>
    <scope>NUCLEOTIDE SEQUENCE</scope>
    <source>
        <strain evidence="5">0166_1</strain>
    </source>
</reference>
<sequence length="336" mass="34177">MKVSIRRRTLTLRSPLVTAWGSLTERPLFELTVETAEGAVGRGEAAPLEPYDGVPEAAVAAALGAYRPVLEAGEGVRGDRLYDQCRAVADLPQALAAVDLALWDLAGQRAGRPVASLLTDTPLQAVDVNATIGATDRASAAAAAAAFARAGYSCVKLKVGVGDDAGRVAAVRAAAGPAMALRLDANGAWDVDEAVRMIEALAPAGLEIVEEPVHGIYAMREVRERTAVRVALDETAAEPGALAAGVADAVCLKVSRAGGIASLLVQASLVRAGGAEPYLASTYDGPLGVAAAVHAAAALRLELPCGLATLEAFTETSPLPVVDGAITVPARPGLGL</sequence>
<keyword evidence="2" id="KW-0479">Metal-binding</keyword>
<dbReference type="Pfam" id="PF13378">
    <property type="entry name" value="MR_MLE_C"/>
    <property type="match status" value="1"/>
</dbReference>
<dbReference type="GO" id="GO:0009063">
    <property type="term" value="P:amino acid catabolic process"/>
    <property type="evidence" value="ECO:0007669"/>
    <property type="project" value="InterPro"/>
</dbReference>
<evidence type="ECO:0000256" key="2">
    <source>
        <dbReference type="ARBA" id="ARBA00022723"/>
    </source>
</evidence>
<dbReference type="InterPro" id="IPR018110">
    <property type="entry name" value="Mandel_Rmase/mucon_lact_enz_CS"/>
</dbReference>
<accession>A0A9E7C0C0</accession>
<evidence type="ECO:0000259" key="4">
    <source>
        <dbReference type="SMART" id="SM00922"/>
    </source>
</evidence>
<dbReference type="Proteomes" id="UP001162834">
    <property type="component" value="Chromosome"/>
</dbReference>
<keyword evidence="6" id="KW-1185">Reference proteome</keyword>
<dbReference type="SMART" id="SM00922">
    <property type="entry name" value="MR_MLE"/>
    <property type="match status" value="1"/>
</dbReference>
<dbReference type="KEGG" id="sbae:DSM104329_02656"/>
<dbReference type="PANTHER" id="PTHR48073">
    <property type="entry name" value="O-SUCCINYLBENZOATE SYNTHASE-RELATED"/>
    <property type="match status" value="1"/>
</dbReference>
<dbReference type="SFLD" id="SFLDF00009">
    <property type="entry name" value="o-succinylbenzoate_synthase"/>
    <property type="match status" value="1"/>
</dbReference>
<evidence type="ECO:0000313" key="5">
    <source>
        <dbReference type="EMBL" id="UGS36255.1"/>
    </source>
</evidence>
<dbReference type="Pfam" id="PF02746">
    <property type="entry name" value="MR_MLE_N"/>
    <property type="match status" value="1"/>
</dbReference>
<proteinExistence type="inferred from homology"/>
<evidence type="ECO:0000313" key="6">
    <source>
        <dbReference type="Proteomes" id="UP001162834"/>
    </source>
</evidence>
<dbReference type="GO" id="GO:0016854">
    <property type="term" value="F:racemase and epimerase activity"/>
    <property type="evidence" value="ECO:0007669"/>
    <property type="project" value="UniProtKB-ARBA"/>
</dbReference>
<dbReference type="SUPFAM" id="SSF51604">
    <property type="entry name" value="Enolase C-terminal domain-like"/>
    <property type="match status" value="1"/>
</dbReference>
<dbReference type="Gene3D" id="3.30.390.10">
    <property type="entry name" value="Enolase-like, N-terminal domain"/>
    <property type="match status" value="1"/>
</dbReference>
<protein>
    <submittedName>
        <fullName evidence="5">N-succinyl-L-Arg/Lys racemase</fullName>
        <ecNumber evidence="5">5.1.1.-</ecNumber>
    </submittedName>
</protein>
<name>A0A9E7C0C0_9ACTN</name>
<dbReference type="PANTHER" id="PTHR48073:SF2">
    <property type="entry name" value="O-SUCCINYLBENZOATE SYNTHASE"/>
    <property type="match status" value="1"/>
</dbReference>
<dbReference type="GO" id="GO:0046872">
    <property type="term" value="F:metal ion binding"/>
    <property type="evidence" value="ECO:0007669"/>
    <property type="project" value="UniProtKB-KW"/>
</dbReference>
<dbReference type="InterPro" id="IPR013341">
    <property type="entry name" value="Mandelate_racemase_N_dom"/>
</dbReference>
<dbReference type="PROSITE" id="PS00909">
    <property type="entry name" value="MR_MLE_2"/>
    <property type="match status" value="1"/>
</dbReference>
<dbReference type="InterPro" id="IPR013342">
    <property type="entry name" value="Mandelate_racemase_C"/>
</dbReference>
<feature type="domain" description="Mandelate racemase/muconate lactonizing enzyme C-terminal" evidence="4">
    <location>
        <begin position="138"/>
        <end position="229"/>
    </location>
</feature>
<dbReference type="AlphaFoldDB" id="A0A9E7C0C0"/>
<dbReference type="SFLD" id="SFLDG00180">
    <property type="entry name" value="muconate_cycloisomerase"/>
    <property type="match status" value="1"/>
</dbReference>
<dbReference type="RefSeq" id="WP_259315929.1">
    <property type="nucleotide sequence ID" value="NZ_CP087164.1"/>
</dbReference>
<dbReference type="EMBL" id="CP087164">
    <property type="protein sequence ID" value="UGS36255.1"/>
    <property type="molecule type" value="Genomic_DNA"/>
</dbReference>
<dbReference type="InterPro" id="IPR029065">
    <property type="entry name" value="Enolase_C-like"/>
</dbReference>
<evidence type="ECO:0000256" key="3">
    <source>
        <dbReference type="ARBA" id="ARBA00023235"/>
    </source>
</evidence>
<comment type="similarity">
    <text evidence="1">Belongs to the mandelate racemase/muconate lactonizing enzyme family.</text>
</comment>
<dbReference type="Gene3D" id="3.20.20.120">
    <property type="entry name" value="Enolase-like C-terminal domain"/>
    <property type="match status" value="1"/>
</dbReference>